<organism evidence="2 3">
    <name type="scientific">Armillaria novae-zelandiae</name>
    <dbReference type="NCBI Taxonomy" id="153914"/>
    <lineage>
        <taxon>Eukaryota</taxon>
        <taxon>Fungi</taxon>
        <taxon>Dikarya</taxon>
        <taxon>Basidiomycota</taxon>
        <taxon>Agaricomycotina</taxon>
        <taxon>Agaricomycetes</taxon>
        <taxon>Agaricomycetidae</taxon>
        <taxon>Agaricales</taxon>
        <taxon>Marasmiineae</taxon>
        <taxon>Physalacriaceae</taxon>
        <taxon>Armillaria</taxon>
    </lineage>
</organism>
<evidence type="ECO:0000313" key="2">
    <source>
        <dbReference type="EMBL" id="KAK0462160.1"/>
    </source>
</evidence>
<reference evidence="2" key="1">
    <citation type="submission" date="2023-06" db="EMBL/GenBank/DDBJ databases">
        <authorList>
            <consortium name="Lawrence Berkeley National Laboratory"/>
            <person name="Ahrendt S."/>
            <person name="Sahu N."/>
            <person name="Indic B."/>
            <person name="Wong-Bajracharya J."/>
            <person name="Merenyi Z."/>
            <person name="Ke H.-M."/>
            <person name="Monk M."/>
            <person name="Kocsube S."/>
            <person name="Drula E."/>
            <person name="Lipzen A."/>
            <person name="Balint B."/>
            <person name="Henrissat B."/>
            <person name="Andreopoulos B."/>
            <person name="Martin F.M."/>
            <person name="Harder C.B."/>
            <person name="Rigling D."/>
            <person name="Ford K.L."/>
            <person name="Foster G.D."/>
            <person name="Pangilinan J."/>
            <person name="Papanicolaou A."/>
            <person name="Barry K."/>
            <person name="LaButti K."/>
            <person name="Viragh M."/>
            <person name="Koriabine M."/>
            <person name="Yan M."/>
            <person name="Riley R."/>
            <person name="Champramary S."/>
            <person name="Plett K.L."/>
            <person name="Tsai I.J."/>
            <person name="Slot J."/>
            <person name="Sipos G."/>
            <person name="Plett J."/>
            <person name="Nagy L.G."/>
            <person name="Grigoriev I.V."/>
        </authorList>
    </citation>
    <scope>NUCLEOTIDE SEQUENCE</scope>
    <source>
        <strain evidence="2">ICMP 16352</strain>
    </source>
</reference>
<keyword evidence="3" id="KW-1185">Reference proteome</keyword>
<accession>A0AA39NAP5</accession>
<dbReference type="EMBL" id="JAUEPR010000131">
    <property type="protein sequence ID" value="KAK0462160.1"/>
    <property type="molecule type" value="Genomic_DNA"/>
</dbReference>
<feature type="compositionally biased region" description="Acidic residues" evidence="1">
    <location>
        <begin position="22"/>
        <end position="32"/>
    </location>
</feature>
<sequence>MEAIASTLHKRILPDYDPTQPLDEDLPDDKDDNGDGHEAPNDDEDHDPPPSIHPPPSWLMASFEANLQLVKDSVIGHGASTKITIYEHLRSFGCHIATHSSFFNNMTFLPPCYTIPASSTGIRWPLWTKSGVTSLLALDISHGMGIGIDHVVSLIWRTRTGLWTLAGQFPAHLTHHSGMSDSVLILMQCCFQNGMGAKQFSDSLQVMHHRRYEMLEVKYLQIVESRAKALTSLHQTYQPFPSFDDKTVKSCLIAQS</sequence>
<feature type="region of interest" description="Disordered" evidence="1">
    <location>
        <begin position="1"/>
        <end position="57"/>
    </location>
</feature>
<gene>
    <name evidence="2" type="ORF">IW261DRAFT_1428185</name>
</gene>
<protein>
    <submittedName>
        <fullName evidence="2">Uncharacterized protein</fullName>
    </submittedName>
</protein>
<dbReference type="AlphaFoldDB" id="A0AA39NAP5"/>
<proteinExistence type="predicted"/>
<evidence type="ECO:0000313" key="3">
    <source>
        <dbReference type="Proteomes" id="UP001175227"/>
    </source>
</evidence>
<evidence type="ECO:0000256" key="1">
    <source>
        <dbReference type="SAM" id="MobiDB-lite"/>
    </source>
</evidence>
<name>A0AA39NAP5_9AGAR</name>
<dbReference type="Proteomes" id="UP001175227">
    <property type="component" value="Unassembled WGS sequence"/>
</dbReference>
<comment type="caution">
    <text evidence="2">The sequence shown here is derived from an EMBL/GenBank/DDBJ whole genome shotgun (WGS) entry which is preliminary data.</text>
</comment>